<evidence type="ECO:0000256" key="2">
    <source>
        <dbReference type="ARBA" id="ARBA00023015"/>
    </source>
</evidence>
<name>A0A561E895_9MICO</name>
<comment type="caution">
    <text evidence="5">The sequence shown here is derived from an EMBL/GenBank/DDBJ whole genome shotgun (WGS) entry which is preliminary data.</text>
</comment>
<evidence type="ECO:0000313" key="6">
    <source>
        <dbReference type="Proteomes" id="UP000318297"/>
    </source>
</evidence>
<dbReference type="RefSeq" id="WP_145225267.1">
    <property type="nucleotide sequence ID" value="NZ_VIVQ01000001.1"/>
</dbReference>
<dbReference type="SUPFAM" id="SSF46785">
    <property type="entry name" value="Winged helix' DNA-binding domain"/>
    <property type="match status" value="1"/>
</dbReference>
<keyword evidence="3" id="KW-0238">DNA-binding</keyword>
<comment type="similarity">
    <text evidence="1">Belongs to the BlaI transcriptional regulatory family.</text>
</comment>
<dbReference type="InterPro" id="IPR036388">
    <property type="entry name" value="WH-like_DNA-bd_sf"/>
</dbReference>
<accession>A0A561E895</accession>
<sequence>MAKRRAPGGLETEILRRLWDADQPLTSRALREQFPDDVRPALTTLLTVLSRLEAKGLVERSEATAVATFMATRPESEQVADAMNSMLQRVADREAVLSQFAGSLDEHDTAALRRALGGLAG</sequence>
<dbReference type="AlphaFoldDB" id="A0A561E895"/>
<evidence type="ECO:0000256" key="4">
    <source>
        <dbReference type="ARBA" id="ARBA00023163"/>
    </source>
</evidence>
<evidence type="ECO:0000256" key="3">
    <source>
        <dbReference type="ARBA" id="ARBA00023125"/>
    </source>
</evidence>
<dbReference type="EMBL" id="VIVQ01000001">
    <property type="protein sequence ID" value="TWE11780.1"/>
    <property type="molecule type" value="Genomic_DNA"/>
</dbReference>
<reference evidence="5 6" key="1">
    <citation type="submission" date="2019-06" db="EMBL/GenBank/DDBJ databases">
        <title>Sequencing the genomes of 1000 actinobacteria strains.</title>
        <authorList>
            <person name="Klenk H.-P."/>
        </authorList>
    </citation>
    <scope>NUCLEOTIDE SEQUENCE [LARGE SCALE GENOMIC DNA]</scope>
    <source>
        <strain evidence="5 6">DSM 19560</strain>
    </source>
</reference>
<keyword evidence="6" id="KW-1185">Reference proteome</keyword>
<dbReference type="GO" id="GO:0045892">
    <property type="term" value="P:negative regulation of DNA-templated transcription"/>
    <property type="evidence" value="ECO:0007669"/>
    <property type="project" value="InterPro"/>
</dbReference>
<dbReference type="Proteomes" id="UP000318297">
    <property type="component" value="Unassembled WGS sequence"/>
</dbReference>
<dbReference type="InterPro" id="IPR005650">
    <property type="entry name" value="BlaI_family"/>
</dbReference>
<dbReference type="Pfam" id="PF03965">
    <property type="entry name" value="Penicillinase_R"/>
    <property type="match status" value="1"/>
</dbReference>
<dbReference type="OrthoDB" id="9813987at2"/>
<dbReference type="InterPro" id="IPR036390">
    <property type="entry name" value="WH_DNA-bd_sf"/>
</dbReference>
<dbReference type="Gene3D" id="1.10.10.10">
    <property type="entry name" value="Winged helix-like DNA-binding domain superfamily/Winged helix DNA-binding domain"/>
    <property type="match status" value="1"/>
</dbReference>
<evidence type="ECO:0000256" key="1">
    <source>
        <dbReference type="ARBA" id="ARBA00011046"/>
    </source>
</evidence>
<protein>
    <submittedName>
        <fullName evidence="5">Putative transcriptional regulator</fullName>
    </submittedName>
</protein>
<gene>
    <name evidence="5" type="ORF">BKA23_0566</name>
</gene>
<evidence type="ECO:0000313" key="5">
    <source>
        <dbReference type="EMBL" id="TWE11780.1"/>
    </source>
</evidence>
<keyword evidence="2" id="KW-0805">Transcription regulation</keyword>
<dbReference type="GO" id="GO:0003677">
    <property type="term" value="F:DNA binding"/>
    <property type="evidence" value="ECO:0007669"/>
    <property type="project" value="UniProtKB-KW"/>
</dbReference>
<keyword evidence="4" id="KW-0804">Transcription</keyword>
<organism evidence="5 6">
    <name type="scientific">Rudaeicoccus suwonensis</name>
    <dbReference type="NCBI Taxonomy" id="657409"/>
    <lineage>
        <taxon>Bacteria</taxon>
        <taxon>Bacillati</taxon>
        <taxon>Actinomycetota</taxon>
        <taxon>Actinomycetes</taxon>
        <taxon>Micrococcales</taxon>
        <taxon>Dermacoccaceae</taxon>
        <taxon>Rudaeicoccus</taxon>
    </lineage>
</organism>
<proteinExistence type="inferred from homology"/>